<feature type="region of interest" description="Disordered" evidence="1">
    <location>
        <begin position="1"/>
        <end position="24"/>
    </location>
</feature>
<dbReference type="EMBL" id="BQNB010012228">
    <property type="protein sequence ID" value="GJT00857.1"/>
    <property type="molecule type" value="Genomic_DNA"/>
</dbReference>
<evidence type="ECO:0000313" key="3">
    <source>
        <dbReference type="Proteomes" id="UP001151760"/>
    </source>
</evidence>
<gene>
    <name evidence="2" type="ORF">Tco_0822026</name>
</gene>
<evidence type="ECO:0000313" key="2">
    <source>
        <dbReference type="EMBL" id="GJT00857.1"/>
    </source>
</evidence>
<name>A0ABQ5AGJ5_9ASTR</name>
<reference evidence="2" key="2">
    <citation type="submission" date="2022-01" db="EMBL/GenBank/DDBJ databases">
        <authorList>
            <person name="Yamashiro T."/>
            <person name="Shiraishi A."/>
            <person name="Satake H."/>
            <person name="Nakayama K."/>
        </authorList>
    </citation>
    <scope>NUCLEOTIDE SEQUENCE</scope>
</reference>
<reference evidence="2" key="1">
    <citation type="journal article" date="2022" name="Int. J. Mol. Sci.">
        <title>Draft Genome of Tanacetum Coccineum: Genomic Comparison of Closely Related Tanacetum-Family Plants.</title>
        <authorList>
            <person name="Yamashiro T."/>
            <person name="Shiraishi A."/>
            <person name="Nakayama K."/>
            <person name="Satake H."/>
        </authorList>
    </citation>
    <scope>NUCLEOTIDE SEQUENCE</scope>
</reference>
<dbReference type="Proteomes" id="UP001151760">
    <property type="component" value="Unassembled WGS sequence"/>
</dbReference>
<keyword evidence="3" id="KW-1185">Reference proteome</keyword>
<evidence type="ECO:0000256" key="1">
    <source>
        <dbReference type="SAM" id="MobiDB-lite"/>
    </source>
</evidence>
<sequence>MSNDYEGVADEENSDVKEANNDDEQETAEIFKIETNLFDCETPLHTEFKEFNFLLNIDPELFTYDIERTMVYEDCENRLNDESEEPWSENSVPYKIGDHICEPFRFKNRKTKWPTCSSNEDGFCNGRELPRMVRVGYMTYFQDHKWYNNLMDGSFKDEALKQKAIYEES</sequence>
<accession>A0ABQ5AGJ5</accession>
<protein>
    <submittedName>
        <fullName evidence="2">Uncharacterized protein</fullName>
    </submittedName>
</protein>
<comment type="caution">
    <text evidence="2">The sequence shown here is derived from an EMBL/GenBank/DDBJ whole genome shotgun (WGS) entry which is preliminary data.</text>
</comment>
<proteinExistence type="predicted"/>
<organism evidence="2 3">
    <name type="scientific">Tanacetum coccineum</name>
    <dbReference type="NCBI Taxonomy" id="301880"/>
    <lineage>
        <taxon>Eukaryota</taxon>
        <taxon>Viridiplantae</taxon>
        <taxon>Streptophyta</taxon>
        <taxon>Embryophyta</taxon>
        <taxon>Tracheophyta</taxon>
        <taxon>Spermatophyta</taxon>
        <taxon>Magnoliopsida</taxon>
        <taxon>eudicotyledons</taxon>
        <taxon>Gunneridae</taxon>
        <taxon>Pentapetalae</taxon>
        <taxon>asterids</taxon>
        <taxon>campanulids</taxon>
        <taxon>Asterales</taxon>
        <taxon>Asteraceae</taxon>
        <taxon>Asteroideae</taxon>
        <taxon>Anthemideae</taxon>
        <taxon>Anthemidinae</taxon>
        <taxon>Tanacetum</taxon>
    </lineage>
</organism>